<dbReference type="InterPro" id="IPR038148">
    <property type="entry name" value="Tn1545/Tn916_Xis"/>
</dbReference>
<evidence type="ECO:0000313" key="1">
    <source>
        <dbReference type="EMBL" id="ERI74136.1"/>
    </source>
</evidence>
<name>A0ABC9TSC8_CLOSY</name>
<dbReference type="Proteomes" id="UP000016491">
    <property type="component" value="Unassembled WGS sequence"/>
</dbReference>
<evidence type="ECO:0000313" key="2">
    <source>
        <dbReference type="Proteomes" id="UP000016491"/>
    </source>
</evidence>
<sequence length="76" mass="8961">MKAGEKMEKDLTVPLWEKYLLTIEEAAVYFGIGENRLRELAALDMKREFTIDNGNRTLIKRKKFEGWLDEKKKISL</sequence>
<proteinExistence type="predicted"/>
<gene>
    <name evidence="1" type="ORF">CLOSYM_04256</name>
</gene>
<reference evidence="1 2" key="1">
    <citation type="submission" date="2013-07" db="EMBL/GenBank/DDBJ databases">
        <authorList>
            <person name="Weinstock G."/>
            <person name="Sodergren E."/>
            <person name="Wylie T."/>
            <person name="Fulton L."/>
            <person name="Fulton R."/>
            <person name="Fronick C."/>
            <person name="O'Laughlin M."/>
            <person name="Godfrey J."/>
            <person name="Miner T."/>
            <person name="Herter B."/>
            <person name="Appelbaum E."/>
            <person name="Cordes M."/>
            <person name="Lek S."/>
            <person name="Wollam A."/>
            <person name="Pepin K.H."/>
            <person name="Palsikar V.B."/>
            <person name="Mitreva M."/>
            <person name="Wilson R.K."/>
        </authorList>
    </citation>
    <scope>NUCLEOTIDE SEQUENCE [LARGE SCALE GENOMIC DNA]</scope>
    <source>
        <strain evidence="1 2">ATCC 14940</strain>
    </source>
</reference>
<organism evidence="1 2">
    <name type="scientific">[Clostridium] symbiosum ATCC 14940</name>
    <dbReference type="NCBI Taxonomy" id="411472"/>
    <lineage>
        <taxon>Bacteria</taxon>
        <taxon>Bacillati</taxon>
        <taxon>Bacillota</taxon>
        <taxon>Clostridia</taxon>
        <taxon>Lachnospirales</taxon>
        <taxon>Lachnospiraceae</taxon>
        <taxon>Otoolea</taxon>
    </lineage>
</organism>
<dbReference type="Gene3D" id="3.90.105.50">
    <property type="match status" value="1"/>
</dbReference>
<accession>A0ABC9TSC8</accession>
<dbReference type="AlphaFoldDB" id="A0ABC9TSC8"/>
<dbReference type="InterPro" id="IPR015122">
    <property type="entry name" value="Tn916-Xis"/>
</dbReference>
<comment type="caution">
    <text evidence="1">The sequence shown here is derived from an EMBL/GenBank/DDBJ whole genome shotgun (WGS) entry which is preliminary data.</text>
</comment>
<dbReference type="Pfam" id="PF09035">
    <property type="entry name" value="Tn916-Xis"/>
    <property type="match status" value="1"/>
</dbReference>
<protein>
    <submittedName>
        <fullName evidence="1">Excisionase from transposon Tn916</fullName>
    </submittedName>
</protein>
<dbReference type="EMBL" id="AWSU01000342">
    <property type="protein sequence ID" value="ERI74136.1"/>
    <property type="molecule type" value="Genomic_DNA"/>
</dbReference>